<protein>
    <submittedName>
        <fullName evidence="1">Uncharacterized protein</fullName>
    </submittedName>
</protein>
<name>A0ACC2RPR1_9FUNG</name>
<reference evidence="1" key="1">
    <citation type="submission" date="2022-04" db="EMBL/GenBank/DDBJ databases">
        <title>Genome of the entomopathogenic fungus Entomophthora muscae.</title>
        <authorList>
            <person name="Elya C."/>
            <person name="Lovett B.R."/>
            <person name="Lee E."/>
            <person name="Macias A.M."/>
            <person name="Hajek A.E."/>
            <person name="De Bivort B.L."/>
            <person name="Kasson M.T."/>
            <person name="De Fine Licht H.H."/>
            <person name="Stajich J.E."/>
        </authorList>
    </citation>
    <scope>NUCLEOTIDE SEQUENCE</scope>
    <source>
        <strain evidence="1">Berkeley</strain>
    </source>
</reference>
<dbReference type="EMBL" id="QTSX02006837">
    <property type="protein sequence ID" value="KAJ9052054.1"/>
    <property type="molecule type" value="Genomic_DNA"/>
</dbReference>
<accession>A0ACC2RPR1</accession>
<organism evidence="1 2">
    <name type="scientific">Entomophthora muscae</name>
    <dbReference type="NCBI Taxonomy" id="34485"/>
    <lineage>
        <taxon>Eukaryota</taxon>
        <taxon>Fungi</taxon>
        <taxon>Fungi incertae sedis</taxon>
        <taxon>Zoopagomycota</taxon>
        <taxon>Entomophthoromycotina</taxon>
        <taxon>Entomophthoromycetes</taxon>
        <taxon>Entomophthorales</taxon>
        <taxon>Entomophthoraceae</taxon>
        <taxon>Entomophthora</taxon>
    </lineage>
</organism>
<sequence length="404" mass="44774">MFDNVFWSDFVGYIGLSCWFVVMTPQIYANWKLKNASSLSPGYVILSLVGNLLSCTGAILGGLIFTSILVTGYLSLLGFVLLYQTYIYRIPEDDISTNIGWRVAESEQECFPQPRSIRSRLSFLPTYEPTLSMPDHDMTEDHRRHPSNMAVENFELPRNAILPGSYSEASPLLGPFDGSVRDNHPYTGNTFTAKRSQAASILSARSSIFSQTINHYVQKKRASILSNRPNSILSTKTKRSLHRMSVMSTFTYPPTAPPPSSDAQSSAIVIGLVAVATCVTLLVKFSPSSTSIIDHLMVPQTLGWLAGFLFVVGRCSQLHKNYSRKSVEGLSVIMFAISILGNINYLLALVLFSSEKSYLLFNLPWLVGGIAGLLLDVVVVFQFILYQDNCIPYDALPAEDVEDF</sequence>
<proteinExistence type="predicted"/>
<comment type="caution">
    <text evidence="1">The sequence shown here is derived from an EMBL/GenBank/DDBJ whole genome shotgun (WGS) entry which is preliminary data.</text>
</comment>
<dbReference type="Proteomes" id="UP001165960">
    <property type="component" value="Unassembled WGS sequence"/>
</dbReference>
<gene>
    <name evidence="1" type="ORF">DSO57_1038064</name>
</gene>
<evidence type="ECO:0000313" key="2">
    <source>
        <dbReference type="Proteomes" id="UP001165960"/>
    </source>
</evidence>
<evidence type="ECO:0000313" key="1">
    <source>
        <dbReference type="EMBL" id="KAJ9052054.1"/>
    </source>
</evidence>
<keyword evidence="2" id="KW-1185">Reference proteome</keyword>